<dbReference type="Pfam" id="PF20174">
    <property type="entry name" value="DUF6540"/>
    <property type="match status" value="1"/>
</dbReference>
<reference evidence="2" key="1">
    <citation type="journal article" date="2020" name="Stud. Mycol.">
        <title>101 Dothideomycetes genomes: a test case for predicting lifestyles and emergence of pathogens.</title>
        <authorList>
            <person name="Haridas S."/>
            <person name="Albert R."/>
            <person name="Binder M."/>
            <person name="Bloem J."/>
            <person name="Labutti K."/>
            <person name="Salamov A."/>
            <person name="Andreopoulos B."/>
            <person name="Baker S."/>
            <person name="Barry K."/>
            <person name="Bills G."/>
            <person name="Bluhm B."/>
            <person name="Cannon C."/>
            <person name="Castanera R."/>
            <person name="Culley D."/>
            <person name="Daum C."/>
            <person name="Ezra D."/>
            <person name="Gonzalez J."/>
            <person name="Henrissat B."/>
            <person name="Kuo A."/>
            <person name="Liang C."/>
            <person name="Lipzen A."/>
            <person name="Lutzoni F."/>
            <person name="Magnuson J."/>
            <person name="Mondo S."/>
            <person name="Nolan M."/>
            <person name="Ohm R."/>
            <person name="Pangilinan J."/>
            <person name="Park H.-J."/>
            <person name="Ramirez L."/>
            <person name="Alfaro M."/>
            <person name="Sun H."/>
            <person name="Tritt A."/>
            <person name="Yoshinaga Y."/>
            <person name="Zwiers L.-H."/>
            <person name="Turgeon B."/>
            <person name="Goodwin S."/>
            <person name="Spatafora J."/>
            <person name="Crous P."/>
            <person name="Grigoriev I."/>
        </authorList>
    </citation>
    <scope>NUCLEOTIDE SEQUENCE</scope>
    <source>
        <strain evidence="2">CBS 121739</strain>
    </source>
</reference>
<dbReference type="EMBL" id="ML996570">
    <property type="protein sequence ID" value="KAF2759115.1"/>
    <property type="molecule type" value="Genomic_DNA"/>
</dbReference>
<dbReference type="Proteomes" id="UP000799437">
    <property type="component" value="Unassembled WGS sequence"/>
</dbReference>
<sequence length="151" mass="16908">MYIVISATQQGKPAHWAVFIPDNDFIDGKKGKIIHNTGNPATGFTLEFRRGADYTNTRKRYMFCTLAQVHSNYIRDVPVTAELNESTARDPLESVATTVPNIGRSPKPFDHTHPETKNCQDWIHNYIEALIAAGYISTAARDALANMPKFI</sequence>
<protein>
    <submittedName>
        <fullName evidence="2">Uncharacterized protein</fullName>
    </submittedName>
</protein>
<dbReference type="GeneID" id="54487096"/>
<dbReference type="InterPro" id="IPR046670">
    <property type="entry name" value="DUF6540"/>
</dbReference>
<feature type="region of interest" description="Disordered" evidence="1">
    <location>
        <begin position="95"/>
        <end position="114"/>
    </location>
</feature>
<evidence type="ECO:0000313" key="2">
    <source>
        <dbReference type="EMBL" id="KAF2759115.1"/>
    </source>
</evidence>
<dbReference type="AlphaFoldDB" id="A0A6A6W989"/>
<gene>
    <name evidence="2" type="ORF">EJ05DRAFT_492585</name>
</gene>
<dbReference type="OrthoDB" id="2999773at2759"/>
<evidence type="ECO:0000313" key="3">
    <source>
        <dbReference type="Proteomes" id="UP000799437"/>
    </source>
</evidence>
<name>A0A6A6W989_9PEZI</name>
<proteinExistence type="predicted"/>
<dbReference type="RefSeq" id="XP_033601566.1">
    <property type="nucleotide sequence ID" value="XM_033746042.1"/>
</dbReference>
<organism evidence="2 3">
    <name type="scientific">Pseudovirgaria hyperparasitica</name>
    <dbReference type="NCBI Taxonomy" id="470096"/>
    <lineage>
        <taxon>Eukaryota</taxon>
        <taxon>Fungi</taxon>
        <taxon>Dikarya</taxon>
        <taxon>Ascomycota</taxon>
        <taxon>Pezizomycotina</taxon>
        <taxon>Dothideomycetes</taxon>
        <taxon>Dothideomycetes incertae sedis</taxon>
        <taxon>Acrospermales</taxon>
        <taxon>Acrospermaceae</taxon>
        <taxon>Pseudovirgaria</taxon>
    </lineage>
</organism>
<evidence type="ECO:0000256" key="1">
    <source>
        <dbReference type="SAM" id="MobiDB-lite"/>
    </source>
</evidence>
<accession>A0A6A6W989</accession>
<keyword evidence="3" id="KW-1185">Reference proteome</keyword>